<sequence>MIIAAHCILLSSGQHCPKPSTVAATLALLGHYRRRTRAHAALSTMYQHNPVTSPRAMTLPDVSTQCDTGQNCIAPVPGRRRLTCTSCILSPFEALTSGSTFLIQGPSLLALRSGHLISRSPAQCSPQSEGSNRDYHARWRKLDL</sequence>
<gene>
    <name evidence="1" type="ORF">NUW54_g12992</name>
</gene>
<name>A0ACC1MRL7_9APHY</name>
<comment type="caution">
    <text evidence="1">The sequence shown here is derived from an EMBL/GenBank/DDBJ whole genome shotgun (WGS) entry which is preliminary data.</text>
</comment>
<dbReference type="Proteomes" id="UP001144978">
    <property type="component" value="Unassembled WGS sequence"/>
</dbReference>
<dbReference type="EMBL" id="JANSHE010005790">
    <property type="protein sequence ID" value="KAJ2969319.1"/>
    <property type="molecule type" value="Genomic_DNA"/>
</dbReference>
<proteinExistence type="predicted"/>
<evidence type="ECO:0000313" key="1">
    <source>
        <dbReference type="EMBL" id="KAJ2969319.1"/>
    </source>
</evidence>
<evidence type="ECO:0000313" key="2">
    <source>
        <dbReference type="Proteomes" id="UP001144978"/>
    </source>
</evidence>
<protein>
    <submittedName>
        <fullName evidence="1">Uncharacterized protein</fullName>
    </submittedName>
</protein>
<reference evidence="1" key="1">
    <citation type="submission" date="2022-08" db="EMBL/GenBank/DDBJ databases">
        <title>Genome Sequence of Pycnoporus sanguineus.</title>
        <authorList>
            <person name="Buettner E."/>
        </authorList>
    </citation>
    <scope>NUCLEOTIDE SEQUENCE</scope>
    <source>
        <strain evidence="1">CG-C14</strain>
    </source>
</reference>
<organism evidence="1 2">
    <name type="scientific">Trametes sanguinea</name>
    <dbReference type="NCBI Taxonomy" id="158606"/>
    <lineage>
        <taxon>Eukaryota</taxon>
        <taxon>Fungi</taxon>
        <taxon>Dikarya</taxon>
        <taxon>Basidiomycota</taxon>
        <taxon>Agaricomycotina</taxon>
        <taxon>Agaricomycetes</taxon>
        <taxon>Polyporales</taxon>
        <taxon>Polyporaceae</taxon>
        <taxon>Trametes</taxon>
    </lineage>
</organism>
<accession>A0ACC1MRL7</accession>
<keyword evidence="2" id="KW-1185">Reference proteome</keyword>